<reference evidence="6 7" key="1">
    <citation type="journal article" date="2016" name="Int. J. Syst. Evol. Microbiol.">
        <title>Panacibacter ginsenosidivorans gen. nov., sp. nov., with ginsenoside converting activity isolated from soil of a ginseng field.</title>
        <authorList>
            <person name="Siddiqi M.Z."/>
            <person name="Muhammad Shafi S."/>
            <person name="Choi K.D."/>
            <person name="Im W.T."/>
        </authorList>
    </citation>
    <scope>NUCLEOTIDE SEQUENCE [LARGE SCALE GENOMIC DNA]</scope>
    <source>
        <strain evidence="6 7">Gsoil1550</strain>
    </source>
</reference>
<organism evidence="6 7">
    <name type="scientific">Panacibacter ginsenosidivorans</name>
    <dbReference type="NCBI Taxonomy" id="1813871"/>
    <lineage>
        <taxon>Bacteria</taxon>
        <taxon>Pseudomonadati</taxon>
        <taxon>Bacteroidota</taxon>
        <taxon>Chitinophagia</taxon>
        <taxon>Chitinophagales</taxon>
        <taxon>Chitinophagaceae</taxon>
        <taxon>Panacibacter</taxon>
    </lineage>
</organism>
<protein>
    <submittedName>
        <fullName evidence="6">Type III polyketide synthase</fullName>
    </submittedName>
</protein>
<evidence type="ECO:0000256" key="1">
    <source>
        <dbReference type="ARBA" id="ARBA00005531"/>
    </source>
</evidence>
<dbReference type="PANTHER" id="PTHR11877:SF46">
    <property type="entry name" value="TYPE III POLYKETIDE SYNTHASE A"/>
    <property type="match status" value="1"/>
</dbReference>
<evidence type="ECO:0000313" key="7">
    <source>
        <dbReference type="Proteomes" id="UP000321533"/>
    </source>
</evidence>
<keyword evidence="2" id="KW-0808">Transferase</keyword>
<feature type="domain" description="Chalcone/stilbene synthase C-terminal" evidence="5">
    <location>
        <begin position="232"/>
        <end position="355"/>
    </location>
</feature>
<dbReference type="Pfam" id="PF02797">
    <property type="entry name" value="Chal_sti_synt_C"/>
    <property type="match status" value="1"/>
</dbReference>
<dbReference type="AlphaFoldDB" id="A0A5B8V3I9"/>
<dbReference type="KEGG" id="pgin:FRZ67_01750"/>
<dbReference type="InterPro" id="IPR012328">
    <property type="entry name" value="Chalcone/stilbene_synt_C"/>
</dbReference>
<comment type="similarity">
    <text evidence="1">Belongs to the thiolase-like superfamily. Chalcone/stilbene synthases family.</text>
</comment>
<evidence type="ECO:0000256" key="3">
    <source>
        <dbReference type="PIRSR" id="PIRSR000451-1"/>
    </source>
</evidence>
<feature type="active site" description="Acyl-thioester intermediate" evidence="3">
    <location>
        <position position="150"/>
    </location>
</feature>
<dbReference type="GO" id="GO:0030639">
    <property type="term" value="P:polyketide biosynthetic process"/>
    <property type="evidence" value="ECO:0007669"/>
    <property type="project" value="TreeGrafter"/>
</dbReference>
<dbReference type="GO" id="GO:0016747">
    <property type="term" value="F:acyltransferase activity, transferring groups other than amino-acyl groups"/>
    <property type="evidence" value="ECO:0007669"/>
    <property type="project" value="InterPro"/>
</dbReference>
<proteinExistence type="inferred from homology"/>
<dbReference type="InterPro" id="IPR001099">
    <property type="entry name" value="Chalcone/stilbene_synt_N"/>
</dbReference>
<evidence type="ECO:0000313" key="6">
    <source>
        <dbReference type="EMBL" id="QEC66087.1"/>
    </source>
</evidence>
<dbReference type="Pfam" id="PF00195">
    <property type="entry name" value="Chal_sti_synt_N"/>
    <property type="match status" value="1"/>
</dbReference>
<dbReference type="CDD" id="cd00831">
    <property type="entry name" value="CHS_like"/>
    <property type="match status" value="1"/>
</dbReference>
<dbReference type="OrthoDB" id="9786288at2"/>
<dbReference type="RefSeq" id="WP_147187887.1">
    <property type="nucleotide sequence ID" value="NZ_CP042435.1"/>
</dbReference>
<accession>A0A5B8V3I9</accession>
<evidence type="ECO:0000256" key="2">
    <source>
        <dbReference type="ARBA" id="ARBA00022679"/>
    </source>
</evidence>
<feature type="domain" description="Chalcone/stilbene synthase N-terminal" evidence="4">
    <location>
        <begin position="2"/>
        <end position="209"/>
    </location>
</feature>
<dbReference type="SUPFAM" id="SSF53901">
    <property type="entry name" value="Thiolase-like"/>
    <property type="match status" value="1"/>
</dbReference>
<gene>
    <name evidence="6" type="ORF">FRZ67_01750</name>
</gene>
<dbReference type="PIRSF" id="PIRSF000451">
    <property type="entry name" value="PKS_III"/>
    <property type="match status" value="1"/>
</dbReference>
<sequence length="359" mass="39860">MADIISIATAVPEYCHRQDDIIELMAKIYKLDQTEKRKLAFLYKHSGIDTRYSVIDDYSLPEHQWDFLTLNGHSFPSLEERMKIFDVEALKLSLNAVKKCIDSFITPKAITHLITVSCTGMSAPGLDLQLAEALDLSPNVFRTSINFMGCYAAIHALKLAKLICDTEPDANVVIADTELCTLHFQQEYTADNAASSLLFADGSAAVLVSNKLQSSNAISLTGFFSHVAYKGKKDMAWELSSKGFLMTLSGYIPQLIKEDIDALVAASLNHHNINKADITHWCIHPGGKKIVEAIEKKLDLTENDLHYSSKVLAKYGNMSSPTVLFVLEEMMHNMQQNEKIFGVAFGPGLTMETFLASKK</sequence>
<dbReference type="InterPro" id="IPR011141">
    <property type="entry name" value="Polyketide_synthase_type-III"/>
</dbReference>
<keyword evidence="7" id="KW-1185">Reference proteome</keyword>
<dbReference type="InterPro" id="IPR016039">
    <property type="entry name" value="Thiolase-like"/>
</dbReference>
<evidence type="ECO:0000259" key="4">
    <source>
        <dbReference type="Pfam" id="PF00195"/>
    </source>
</evidence>
<name>A0A5B8V3I9_9BACT</name>
<dbReference type="Proteomes" id="UP000321533">
    <property type="component" value="Chromosome"/>
</dbReference>
<dbReference type="EMBL" id="CP042435">
    <property type="protein sequence ID" value="QEC66087.1"/>
    <property type="molecule type" value="Genomic_DNA"/>
</dbReference>
<evidence type="ECO:0000259" key="5">
    <source>
        <dbReference type="Pfam" id="PF02797"/>
    </source>
</evidence>
<dbReference type="Gene3D" id="3.40.47.10">
    <property type="match status" value="2"/>
</dbReference>
<dbReference type="PANTHER" id="PTHR11877">
    <property type="entry name" value="HYDROXYMETHYLGLUTARYL-COA SYNTHASE"/>
    <property type="match status" value="1"/>
</dbReference>